<dbReference type="EMBL" id="CP001854">
    <property type="protein sequence ID" value="ADB48472.1"/>
    <property type="molecule type" value="Genomic_DNA"/>
</dbReference>
<name>D3F3Y9_CONWI</name>
<evidence type="ECO:0000313" key="10">
    <source>
        <dbReference type="Proteomes" id="UP000008229"/>
    </source>
</evidence>
<dbReference type="GO" id="GO:0071978">
    <property type="term" value="P:bacterial-type flagellum-dependent swarming motility"/>
    <property type="evidence" value="ECO:0007669"/>
    <property type="project" value="TreeGrafter"/>
</dbReference>
<evidence type="ECO:0000256" key="5">
    <source>
        <dbReference type="ARBA" id="ARBA00025933"/>
    </source>
</evidence>
<comment type="similarity">
    <text evidence="2">Belongs to the flagella basal body rod proteins family.</text>
</comment>
<sequence>MGLFDAIDIAGSGLTAERLRMDVTAENLANAQTTRAADGGPYQRKEVVLQQSGGSSFSTMLTGAIGGVRASEASKGVEVAGIVEDQTAQRQVYDPGHPDADPRGYVAMPNVNPVTEMVDLISSSRSYEANVTAMQSAKQMFTKTLELLR</sequence>
<reference evidence="10" key="2">
    <citation type="submission" date="2010-01" db="EMBL/GenBank/DDBJ databases">
        <title>The complete genome of Conexibacter woesei DSM 14684.</title>
        <authorList>
            <consortium name="US DOE Joint Genome Institute (JGI-PGF)"/>
            <person name="Lucas S."/>
            <person name="Copeland A."/>
            <person name="Lapidus A."/>
            <person name="Glavina del Rio T."/>
            <person name="Dalin E."/>
            <person name="Tice H."/>
            <person name="Bruce D."/>
            <person name="Goodwin L."/>
            <person name="Pitluck S."/>
            <person name="Kyrpides N."/>
            <person name="Mavromatis K."/>
            <person name="Ivanova N."/>
            <person name="Mikhailova N."/>
            <person name="Chertkov O."/>
            <person name="Brettin T."/>
            <person name="Detter J.C."/>
            <person name="Han C."/>
            <person name="Larimer F."/>
            <person name="Land M."/>
            <person name="Hauser L."/>
            <person name="Markowitz V."/>
            <person name="Cheng J.-F."/>
            <person name="Hugenholtz P."/>
            <person name="Woyke T."/>
            <person name="Wu D."/>
            <person name="Pukall R."/>
            <person name="Steenblock K."/>
            <person name="Schneider S."/>
            <person name="Klenk H.-P."/>
            <person name="Eisen J.A."/>
        </authorList>
    </citation>
    <scope>NUCLEOTIDE SEQUENCE [LARGE SCALE GENOMIC DNA]</scope>
    <source>
        <strain evidence="10">DSM 14684 / CIP 108061 / JCM 11494 / NBRC 100937 / ID131577</strain>
    </source>
</reference>
<dbReference type="KEGG" id="cwo:Cwoe_0036"/>
<keyword evidence="9" id="KW-0969">Cilium</keyword>
<comment type="subcellular location">
    <subcellularLocation>
        <location evidence="1 6">Bacterial flagellum basal body</location>
    </subcellularLocation>
</comment>
<evidence type="ECO:0000256" key="3">
    <source>
        <dbReference type="ARBA" id="ARBA00017941"/>
    </source>
</evidence>
<dbReference type="PANTHER" id="PTHR30435:SF2">
    <property type="entry name" value="FLAGELLAR BASAL-BODY ROD PROTEIN FLGC"/>
    <property type="match status" value="1"/>
</dbReference>
<dbReference type="Pfam" id="PF00460">
    <property type="entry name" value="Flg_bb_rod"/>
    <property type="match status" value="1"/>
</dbReference>
<organism evidence="9 10">
    <name type="scientific">Conexibacter woesei (strain DSM 14684 / CCUG 47730 / CIP 108061 / JCM 11494 / NBRC 100937 / ID131577)</name>
    <dbReference type="NCBI Taxonomy" id="469383"/>
    <lineage>
        <taxon>Bacteria</taxon>
        <taxon>Bacillati</taxon>
        <taxon>Actinomycetota</taxon>
        <taxon>Thermoleophilia</taxon>
        <taxon>Solirubrobacterales</taxon>
        <taxon>Conexibacteraceae</taxon>
        <taxon>Conexibacter</taxon>
    </lineage>
</organism>
<dbReference type="AlphaFoldDB" id="D3F3Y9"/>
<proteinExistence type="inferred from homology"/>
<evidence type="ECO:0000256" key="6">
    <source>
        <dbReference type="RuleBase" id="RU362062"/>
    </source>
</evidence>
<evidence type="ECO:0000256" key="4">
    <source>
        <dbReference type="ARBA" id="ARBA00023143"/>
    </source>
</evidence>
<dbReference type="InterPro" id="IPR001444">
    <property type="entry name" value="Flag_bb_rod_N"/>
</dbReference>
<evidence type="ECO:0000256" key="1">
    <source>
        <dbReference type="ARBA" id="ARBA00004117"/>
    </source>
</evidence>
<feature type="domain" description="Flagellar basal-body/hook protein C-terminal" evidence="8">
    <location>
        <begin position="104"/>
        <end position="147"/>
    </location>
</feature>
<dbReference type="RefSeq" id="WP_012931525.1">
    <property type="nucleotide sequence ID" value="NC_013739.1"/>
</dbReference>
<dbReference type="NCBIfam" id="TIGR01395">
    <property type="entry name" value="FlgC"/>
    <property type="match status" value="1"/>
</dbReference>
<evidence type="ECO:0000259" key="7">
    <source>
        <dbReference type="Pfam" id="PF00460"/>
    </source>
</evidence>
<keyword evidence="10" id="KW-1185">Reference proteome</keyword>
<evidence type="ECO:0000256" key="2">
    <source>
        <dbReference type="ARBA" id="ARBA00009677"/>
    </source>
</evidence>
<dbReference type="OrthoDB" id="9794148at2"/>
<keyword evidence="9" id="KW-0282">Flagellum</keyword>
<dbReference type="PANTHER" id="PTHR30435">
    <property type="entry name" value="FLAGELLAR PROTEIN"/>
    <property type="match status" value="1"/>
</dbReference>
<keyword evidence="9" id="KW-0966">Cell projection</keyword>
<dbReference type="InterPro" id="IPR010930">
    <property type="entry name" value="Flg_bb/hook_C_dom"/>
</dbReference>
<reference evidence="9 10" key="1">
    <citation type="journal article" date="2010" name="Stand. Genomic Sci.">
        <title>Complete genome sequence of Conexibacter woesei type strain (ID131577).</title>
        <authorList>
            <person name="Pukall R."/>
            <person name="Lapidus A."/>
            <person name="Glavina Del Rio T."/>
            <person name="Copeland A."/>
            <person name="Tice H."/>
            <person name="Cheng J.-F."/>
            <person name="Lucas S."/>
            <person name="Chen F."/>
            <person name="Nolan M."/>
            <person name="Bruce D."/>
            <person name="Goodwin L."/>
            <person name="Pitluck S."/>
            <person name="Mavromatis K."/>
            <person name="Ivanova N."/>
            <person name="Ovchinnikova G."/>
            <person name="Pati A."/>
            <person name="Chen A."/>
            <person name="Palaniappan K."/>
            <person name="Land M."/>
            <person name="Hauser L."/>
            <person name="Chang Y.-J."/>
            <person name="Jeffries C.D."/>
            <person name="Chain P."/>
            <person name="Meincke L."/>
            <person name="Sims D."/>
            <person name="Brettin T."/>
            <person name="Detter J.C."/>
            <person name="Rohde M."/>
            <person name="Goeker M."/>
            <person name="Bristow J."/>
            <person name="Eisen J.A."/>
            <person name="Markowitz V."/>
            <person name="Kyrpides N.C."/>
            <person name="Klenk H.-P."/>
            <person name="Hugenholtz P."/>
        </authorList>
    </citation>
    <scope>NUCLEOTIDE SEQUENCE [LARGE SCALE GENOMIC DNA]</scope>
    <source>
        <strain evidence="10">DSM 14684 / CIP 108061 / JCM 11494 / NBRC 100937 / ID131577</strain>
    </source>
</reference>
<dbReference type="Proteomes" id="UP000008229">
    <property type="component" value="Chromosome"/>
</dbReference>
<dbReference type="eggNOG" id="COG1558">
    <property type="taxonomic scope" value="Bacteria"/>
</dbReference>
<dbReference type="InterPro" id="IPR006299">
    <property type="entry name" value="FlgC"/>
</dbReference>
<accession>D3F3Y9</accession>
<dbReference type="HOGENOM" id="CLU_123272_0_0_11"/>
<feature type="domain" description="Flagellar basal body rod protein N-terminal" evidence="7">
    <location>
        <begin position="7"/>
        <end position="36"/>
    </location>
</feature>
<gene>
    <name evidence="9" type="ordered locus">Cwoe_0036</name>
</gene>
<dbReference type="Pfam" id="PF06429">
    <property type="entry name" value="Flg_bbr_C"/>
    <property type="match status" value="1"/>
</dbReference>
<dbReference type="GO" id="GO:0030694">
    <property type="term" value="C:bacterial-type flagellum basal body, rod"/>
    <property type="evidence" value="ECO:0007669"/>
    <property type="project" value="UniProtKB-UniRule"/>
</dbReference>
<comment type="subunit">
    <text evidence="5 6">The basal body constitutes a major portion of the flagellar organelle and consists of four rings (L,P,S, and M) mounted on a central rod. The rod consists of about 26 subunits of FlgG in the distal portion, and FlgB, FlgC and FlgF are thought to build up the proximal portion of the rod with about 6 subunits each.</text>
</comment>
<protein>
    <recommendedName>
        <fullName evidence="3 6">Flagellar basal-body rod protein FlgC</fullName>
    </recommendedName>
</protein>
<evidence type="ECO:0000259" key="8">
    <source>
        <dbReference type="Pfam" id="PF06429"/>
    </source>
</evidence>
<dbReference type="STRING" id="469383.Cwoe_0036"/>
<evidence type="ECO:0000313" key="9">
    <source>
        <dbReference type="EMBL" id="ADB48472.1"/>
    </source>
</evidence>
<keyword evidence="4 6" id="KW-0975">Bacterial flagellum</keyword>